<keyword evidence="5 7" id="KW-0560">Oxidoreductase</keyword>
<feature type="domain" description="Superoxide dismutase copper/zinc binding" evidence="9">
    <location>
        <begin position="29"/>
        <end position="163"/>
    </location>
</feature>
<evidence type="ECO:0000256" key="8">
    <source>
        <dbReference type="SAM" id="MobiDB-lite"/>
    </source>
</evidence>
<comment type="cofactor">
    <cofactor evidence="7">
        <name>Cu cation</name>
        <dbReference type="ChEBI" id="CHEBI:23378"/>
    </cofactor>
    <text evidence="7">Binds 1 copper ion per subunit.</text>
</comment>
<proteinExistence type="inferred from homology"/>
<dbReference type="PROSITE" id="PS00332">
    <property type="entry name" value="SOD_CU_ZN_2"/>
    <property type="match status" value="1"/>
</dbReference>
<comment type="function">
    <text evidence="7">Destroys radicals which are normally produced within the cells and which are toxic to biological systems.</text>
</comment>
<protein>
    <recommendedName>
        <fullName evidence="7">Superoxide dismutase [Cu-Zn]</fullName>
        <ecNumber evidence="7">1.15.1.1</ecNumber>
    </recommendedName>
</protein>
<evidence type="ECO:0000256" key="4">
    <source>
        <dbReference type="ARBA" id="ARBA00022862"/>
    </source>
</evidence>
<comment type="catalytic activity">
    <reaction evidence="7">
        <text>2 superoxide + 2 H(+) = H2O2 + O2</text>
        <dbReference type="Rhea" id="RHEA:20696"/>
        <dbReference type="ChEBI" id="CHEBI:15378"/>
        <dbReference type="ChEBI" id="CHEBI:15379"/>
        <dbReference type="ChEBI" id="CHEBI:16240"/>
        <dbReference type="ChEBI" id="CHEBI:18421"/>
        <dbReference type="EC" id="1.15.1.1"/>
    </reaction>
</comment>
<dbReference type="Proteomes" id="UP001150569">
    <property type="component" value="Unassembled WGS sequence"/>
</dbReference>
<keyword evidence="2 7" id="KW-0479">Metal-binding</keyword>
<dbReference type="CDD" id="cd00305">
    <property type="entry name" value="Cu-Zn_Superoxide_Dismutase"/>
    <property type="match status" value="1"/>
</dbReference>
<dbReference type="Pfam" id="PF00080">
    <property type="entry name" value="Sod_Cu"/>
    <property type="match status" value="1"/>
</dbReference>
<evidence type="ECO:0000256" key="5">
    <source>
        <dbReference type="ARBA" id="ARBA00023002"/>
    </source>
</evidence>
<dbReference type="PANTHER" id="PTHR10003">
    <property type="entry name" value="SUPEROXIDE DISMUTASE CU-ZN -RELATED"/>
    <property type="match status" value="1"/>
</dbReference>
<comment type="caution">
    <text evidence="10">The sequence shown here is derived from an EMBL/GenBank/DDBJ whole genome shotgun (WGS) entry which is preliminary data.</text>
</comment>
<dbReference type="GO" id="GO:0005507">
    <property type="term" value="F:copper ion binding"/>
    <property type="evidence" value="ECO:0007669"/>
    <property type="project" value="InterPro"/>
</dbReference>
<comment type="cofactor">
    <cofactor evidence="7">
        <name>Zn(2+)</name>
        <dbReference type="ChEBI" id="CHEBI:29105"/>
    </cofactor>
    <text evidence="7">Binds 1 zinc ion per subunit.</text>
</comment>
<keyword evidence="3 7" id="KW-0862">Zinc</keyword>
<evidence type="ECO:0000256" key="1">
    <source>
        <dbReference type="ARBA" id="ARBA00010457"/>
    </source>
</evidence>
<evidence type="ECO:0000313" key="10">
    <source>
        <dbReference type="EMBL" id="KAJ1910390.1"/>
    </source>
</evidence>
<name>A0A9W7ZSD3_9FUNG</name>
<dbReference type="PRINTS" id="PR00068">
    <property type="entry name" value="CUZNDISMTASE"/>
</dbReference>
<evidence type="ECO:0000256" key="7">
    <source>
        <dbReference type="RuleBase" id="RU000393"/>
    </source>
</evidence>
<evidence type="ECO:0000313" key="11">
    <source>
        <dbReference type="Proteomes" id="UP001150569"/>
    </source>
</evidence>
<gene>
    <name evidence="10" type="primary">SOD1_3</name>
    <name evidence="10" type="ORF">IWQ60_010682</name>
</gene>
<evidence type="ECO:0000256" key="6">
    <source>
        <dbReference type="ARBA" id="ARBA00023008"/>
    </source>
</evidence>
<dbReference type="EC" id="1.15.1.1" evidence="7"/>
<sequence>MSPSRPLQKANEPQALKSDERGRGLINVLGTVYFDQPTEASNLNVTGRLTGLTPGMHGFHVHEFGDLTNGCTSAGSHFNPFGHHHGAPEEYERHLGDLGNVVANLEGVAEFTIEDAELPLTGPHSIIGRSIVVHADEDDLGHGGHQLSLSTGNSGDRVACGVIGIAQ</sequence>
<evidence type="ECO:0000259" key="9">
    <source>
        <dbReference type="Pfam" id="PF00080"/>
    </source>
</evidence>
<dbReference type="EMBL" id="JANBPT010001057">
    <property type="protein sequence ID" value="KAJ1910390.1"/>
    <property type="molecule type" value="Genomic_DNA"/>
</dbReference>
<keyword evidence="6 7" id="KW-0186">Copper</keyword>
<evidence type="ECO:0000256" key="2">
    <source>
        <dbReference type="ARBA" id="ARBA00022723"/>
    </source>
</evidence>
<evidence type="ECO:0000256" key="3">
    <source>
        <dbReference type="ARBA" id="ARBA00022833"/>
    </source>
</evidence>
<keyword evidence="11" id="KW-1185">Reference proteome</keyword>
<feature type="region of interest" description="Disordered" evidence="8">
    <location>
        <begin position="1"/>
        <end position="21"/>
    </location>
</feature>
<dbReference type="OrthoDB" id="2015551at2759"/>
<keyword evidence="4" id="KW-0049">Antioxidant</keyword>
<dbReference type="InterPro" id="IPR024134">
    <property type="entry name" value="SOD_Cu/Zn_/chaperone"/>
</dbReference>
<dbReference type="PROSITE" id="PS00087">
    <property type="entry name" value="SOD_CU_ZN_1"/>
    <property type="match status" value="1"/>
</dbReference>
<dbReference type="SUPFAM" id="SSF49329">
    <property type="entry name" value="Cu,Zn superoxide dismutase-like"/>
    <property type="match status" value="1"/>
</dbReference>
<dbReference type="AlphaFoldDB" id="A0A9W7ZSD3"/>
<organism evidence="10 11">
    <name type="scientific">Tieghemiomyces parasiticus</name>
    <dbReference type="NCBI Taxonomy" id="78921"/>
    <lineage>
        <taxon>Eukaryota</taxon>
        <taxon>Fungi</taxon>
        <taxon>Fungi incertae sedis</taxon>
        <taxon>Zoopagomycota</taxon>
        <taxon>Kickxellomycotina</taxon>
        <taxon>Dimargaritomycetes</taxon>
        <taxon>Dimargaritales</taxon>
        <taxon>Dimargaritaceae</taxon>
        <taxon>Tieghemiomyces</taxon>
    </lineage>
</organism>
<comment type="similarity">
    <text evidence="1 7">Belongs to the Cu-Zn superoxide dismutase family.</text>
</comment>
<dbReference type="InterPro" id="IPR036423">
    <property type="entry name" value="SOD-like_Cu/Zn_dom_sf"/>
</dbReference>
<accession>A0A9W7ZSD3</accession>
<dbReference type="InterPro" id="IPR001424">
    <property type="entry name" value="SOD_Cu_Zn_dom"/>
</dbReference>
<dbReference type="GO" id="GO:0004784">
    <property type="term" value="F:superoxide dismutase activity"/>
    <property type="evidence" value="ECO:0007669"/>
    <property type="project" value="UniProtKB-EC"/>
</dbReference>
<dbReference type="InterPro" id="IPR018152">
    <property type="entry name" value="SOD_Cu/Zn_BS"/>
</dbReference>
<reference evidence="10" key="1">
    <citation type="submission" date="2022-07" db="EMBL/GenBank/DDBJ databases">
        <title>Phylogenomic reconstructions and comparative analyses of Kickxellomycotina fungi.</title>
        <authorList>
            <person name="Reynolds N.K."/>
            <person name="Stajich J.E."/>
            <person name="Barry K."/>
            <person name="Grigoriev I.V."/>
            <person name="Crous P."/>
            <person name="Smith M.E."/>
        </authorList>
    </citation>
    <scope>NUCLEOTIDE SEQUENCE</scope>
    <source>
        <strain evidence="10">RSA 861</strain>
    </source>
</reference>
<dbReference type="FunFam" id="2.60.40.200:FF:000001">
    <property type="entry name" value="Superoxide dismutase [Cu-Zn]"/>
    <property type="match status" value="1"/>
</dbReference>
<dbReference type="Gene3D" id="2.60.40.200">
    <property type="entry name" value="Superoxide dismutase, copper/zinc binding domain"/>
    <property type="match status" value="1"/>
</dbReference>